<gene>
    <name evidence="2" type="primary">lexA_6</name>
    <name evidence="2" type="ORF">C1752_12036</name>
</gene>
<dbReference type="PANTHER" id="PTHR45460:SF2">
    <property type="entry name" value="ALPHA 1,3 GLUCANASE, GH71 FAMILY (EUROFUNG)"/>
    <property type="match status" value="1"/>
</dbReference>
<evidence type="ECO:0000256" key="1">
    <source>
        <dbReference type="ARBA" id="ARBA00022729"/>
    </source>
</evidence>
<organism evidence="2 3">
    <name type="scientific">Acaryochloris thomasi RCC1774</name>
    <dbReference type="NCBI Taxonomy" id="1764569"/>
    <lineage>
        <taxon>Bacteria</taxon>
        <taxon>Bacillati</taxon>
        <taxon>Cyanobacteriota</taxon>
        <taxon>Cyanophyceae</taxon>
        <taxon>Acaryochloridales</taxon>
        <taxon>Acaryochloridaceae</taxon>
        <taxon>Acaryochloris</taxon>
        <taxon>Acaryochloris thomasi</taxon>
    </lineage>
</organism>
<evidence type="ECO:0000313" key="3">
    <source>
        <dbReference type="Proteomes" id="UP000248857"/>
    </source>
</evidence>
<dbReference type="PANTHER" id="PTHR45460">
    <property type="entry name" value="SIMILAR TO CYSTEINE PROTEINASE"/>
    <property type="match status" value="1"/>
</dbReference>
<reference evidence="2 3" key="1">
    <citation type="journal article" date="2018" name="Sci. Rep.">
        <title>A novel species of the marine cyanobacterium Acaryochloris with a unique pigment content and lifestyle.</title>
        <authorList>
            <person name="Partensky F."/>
            <person name="Six C."/>
            <person name="Ratin M."/>
            <person name="Garczarek L."/>
            <person name="Vaulot D."/>
            <person name="Probert I."/>
            <person name="Calteau A."/>
            <person name="Gourvil P."/>
            <person name="Marie D."/>
            <person name="Grebert T."/>
            <person name="Bouchier C."/>
            <person name="Le Panse S."/>
            <person name="Gachenot M."/>
            <person name="Rodriguez F."/>
            <person name="Garrido J.L."/>
        </authorList>
    </citation>
    <scope>NUCLEOTIDE SEQUENCE [LARGE SCALE GENOMIC DNA]</scope>
    <source>
        <strain evidence="2 3">RCC1774</strain>
    </source>
</reference>
<dbReference type="Proteomes" id="UP000248857">
    <property type="component" value="Unassembled WGS sequence"/>
</dbReference>
<accession>A0A2W1JFJ8</accession>
<dbReference type="RefSeq" id="WP_110988983.1">
    <property type="nucleotide sequence ID" value="NZ_CAWNWM010000036.1"/>
</dbReference>
<dbReference type="InterPro" id="IPR013517">
    <property type="entry name" value="FG-GAP"/>
</dbReference>
<dbReference type="SUPFAM" id="SSF69318">
    <property type="entry name" value="Integrin alpha N-terminal domain"/>
    <property type="match status" value="1"/>
</dbReference>
<dbReference type="EC" id="3.4.21.88" evidence="2"/>
<dbReference type="OrthoDB" id="468051at2"/>
<dbReference type="GO" id="GO:0004252">
    <property type="term" value="F:serine-type endopeptidase activity"/>
    <property type="evidence" value="ECO:0007669"/>
    <property type="project" value="UniProtKB-EC"/>
</dbReference>
<dbReference type="EMBL" id="PQWO01000036">
    <property type="protein sequence ID" value="PZD70465.1"/>
    <property type="molecule type" value="Genomic_DNA"/>
</dbReference>
<dbReference type="AlphaFoldDB" id="A0A2W1JFJ8"/>
<protein>
    <submittedName>
        <fullName evidence="2">LexA repressor</fullName>
        <ecNumber evidence="2">3.4.21.88</ecNumber>
    </submittedName>
</protein>
<comment type="caution">
    <text evidence="2">The sequence shown here is derived from an EMBL/GenBank/DDBJ whole genome shotgun (WGS) entry which is preliminary data.</text>
</comment>
<dbReference type="InterPro" id="IPR028994">
    <property type="entry name" value="Integrin_alpha_N"/>
</dbReference>
<keyword evidence="1" id="KW-0732">Signal</keyword>
<keyword evidence="3" id="KW-1185">Reference proteome</keyword>
<keyword evidence="2" id="KW-0378">Hydrolase</keyword>
<dbReference type="Pfam" id="PF13517">
    <property type="entry name" value="FG-GAP_3"/>
    <property type="match status" value="2"/>
</dbReference>
<proteinExistence type="predicted"/>
<sequence length="316" mass="34934">MRSITQINTFAISFILFYSCHQIIYAQDKNPINLIYPSNSIYRSVQKRSNDLKITNEKGILIKAQAKKTGIIFANLSQGSEFSSSRMQLTDIPFYGLHGTYFADATGDGRADAIVVNDDKVTVRRSDGSNFTSNEAWTSNPYYGSRGTYFADVTGDGRADAIVVNDDKVTVRRSDGSNFTSNEAWTSNPYYGSRGTYFADVTGDGRADAIVVNDDKVTVRRSDGSNFTSNEAWTSNPYYGSLGTYFADVTGDGRADAIVVNADKVTVRRSDGSKFIGNEVWATNRDFPLHRSITFADINADKLSDFLDYQSGPILY</sequence>
<evidence type="ECO:0000313" key="2">
    <source>
        <dbReference type="EMBL" id="PZD70465.1"/>
    </source>
</evidence>
<name>A0A2W1JFJ8_9CYAN</name>
<dbReference type="PROSITE" id="PS51257">
    <property type="entry name" value="PROKAR_LIPOPROTEIN"/>
    <property type="match status" value="1"/>
</dbReference>